<keyword evidence="13" id="KW-0325">Glycoprotein</keyword>
<keyword evidence="12" id="KW-1015">Disulfide bond</keyword>
<evidence type="ECO:0000256" key="6">
    <source>
        <dbReference type="ARBA" id="ARBA00022723"/>
    </source>
</evidence>
<evidence type="ECO:0000256" key="10">
    <source>
        <dbReference type="ARBA" id="ARBA00023034"/>
    </source>
</evidence>
<dbReference type="PANTHER" id="PTHR46025">
    <property type="entry name" value="XYLOSYLTRANSFERASE OXT"/>
    <property type="match status" value="1"/>
</dbReference>
<evidence type="ECO:0000256" key="13">
    <source>
        <dbReference type="ARBA" id="ARBA00023180"/>
    </source>
</evidence>
<evidence type="ECO:0000256" key="12">
    <source>
        <dbReference type="ARBA" id="ARBA00023157"/>
    </source>
</evidence>
<sequence length="240" mass="27243">MYHFPPIAWHHDLSQSPLDVAKVLPNVRLVTPSLRTGWGKFSVVRAFLAALELLYTSDDPDWFCLLSGADYPTSSADAVLQELEAAECDAFLDVHQLGPTRPRAQIVGDWNPSLAHLETSEQYRAKDRFYNKGQLWVPLLRTRPRLRLGRHTFHLPIDGRHPYSSHFGLFWGDHWFTANRRAADVLLSPTANHRKLARHLTRRVFPEECYYQTVLCNSPALPSVATTGASQCGMAEEPTR</sequence>
<keyword evidence="4" id="KW-0808">Transferase</keyword>
<keyword evidence="7" id="KW-0256">Endoplasmic reticulum</keyword>
<protein>
    <recommendedName>
        <fullName evidence="14">Peptide O-xylosyltransferase</fullName>
    </recommendedName>
</protein>
<keyword evidence="11" id="KW-0472">Membrane</keyword>
<dbReference type="PANTHER" id="PTHR46025:SF3">
    <property type="entry name" value="XYLOSYLTRANSFERASE OXT"/>
    <property type="match status" value="1"/>
</dbReference>
<keyword evidence="6" id="KW-0479">Metal-binding</keyword>
<evidence type="ECO:0000256" key="2">
    <source>
        <dbReference type="ARBA" id="ARBA00004648"/>
    </source>
</evidence>
<keyword evidence="3" id="KW-0328">Glycosyltransferase</keyword>
<keyword evidence="16" id="KW-1185">Reference proteome</keyword>
<evidence type="ECO:0000313" key="15">
    <source>
        <dbReference type="EMBL" id="QNP44596.1"/>
    </source>
</evidence>
<keyword evidence="15" id="KW-0614">Plasmid</keyword>
<accession>A0ABX6T581</accession>
<dbReference type="Proteomes" id="UP000516134">
    <property type="component" value="Plasmid p_unnamed1"/>
</dbReference>
<evidence type="ECO:0000256" key="9">
    <source>
        <dbReference type="ARBA" id="ARBA00022989"/>
    </source>
</evidence>
<dbReference type="RefSeq" id="WP_187716014.1">
    <property type="nucleotide sequence ID" value="NZ_CP060781.1"/>
</dbReference>
<dbReference type="InterPro" id="IPR043538">
    <property type="entry name" value="XYLT"/>
</dbReference>
<dbReference type="Pfam" id="PF02485">
    <property type="entry name" value="Branch"/>
    <property type="match status" value="1"/>
</dbReference>
<evidence type="ECO:0000256" key="7">
    <source>
        <dbReference type="ARBA" id="ARBA00022824"/>
    </source>
</evidence>
<name>A0ABX6T581_9SPHN</name>
<keyword evidence="5" id="KW-0812">Transmembrane</keyword>
<evidence type="ECO:0000256" key="4">
    <source>
        <dbReference type="ARBA" id="ARBA00022679"/>
    </source>
</evidence>
<dbReference type="EMBL" id="CP060781">
    <property type="protein sequence ID" value="QNP44596.1"/>
    <property type="molecule type" value="Genomic_DNA"/>
</dbReference>
<evidence type="ECO:0000256" key="1">
    <source>
        <dbReference type="ARBA" id="ARBA00004323"/>
    </source>
</evidence>
<dbReference type="InterPro" id="IPR003406">
    <property type="entry name" value="Glyco_trans_14"/>
</dbReference>
<keyword evidence="8" id="KW-0735">Signal-anchor</keyword>
<evidence type="ECO:0000313" key="16">
    <source>
        <dbReference type="Proteomes" id="UP000516134"/>
    </source>
</evidence>
<evidence type="ECO:0000256" key="3">
    <source>
        <dbReference type="ARBA" id="ARBA00022676"/>
    </source>
</evidence>
<proteinExistence type="predicted"/>
<organism evidence="15 16">
    <name type="scientific">Sphingomonas daechungensis</name>
    <dbReference type="NCBI Taxonomy" id="1176646"/>
    <lineage>
        <taxon>Bacteria</taxon>
        <taxon>Pseudomonadati</taxon>
        <taxon>Pseudomonadota</taxon>
        <taxon>Alphaproteobacteria</taxon>
        <taxon>Sphingomonadales</taxon>
        <taxon>Sphingomonadaceae</taxon>
        <taxon>Sphingomonas</taxon>
    </lineage>
</organism>
<keyword evidence="10" id="KW-0333">Golgi apparatus</keyword>
<geneLocation type="plasmid" evidence="15 16">
    <name>p_unnamed1</name>
</geneLocation>
<reference evidence="15 16" key="1">
    <citation type="submission" date="2020-08" db="EMBL/GenBank/DDBJ databases">
        <title>Genome sequence of Sphingomonas daechungensis KACC 18115T.</title>
        <authorList>
            <person name="Hyun D.-W."/>
            <person name="Bae J.-W."/>
        </authorList>
    </citation>
    <scope>NUCLEOTIDE SEQUENCE [LARGE SCALE GENOMIC DNA]</scope>
    <source>
        <strain evidence="15 16">KACC 18115</strain>
        <plasmid evidence="15 16">p_unnamed1</plasmid>
    </source>
</reference>
<evidence type="ECO:0000256" key="5">
    <source>
        <dbReference type="ARBA" id="ARBA00022692"/>
    </source>
</evidence>
<comment type="subcellular location">
    <subcellularLocation>
        <location evidence="2">Endoplasmic reticulum membrane</location>
        <topology evidence="2">Single-pass type II membrane protein</topology>
    </subcellularLocation>
    <subcellularLocation>
        <location evidence="1">Golgi apparatus membrane</location>
        <topology evidence="1">Single-pass type II membrane protein</topology>
    </subcellularLocation>
</comment>
<evidence type="ECO:0000256" key="14">
    <source>
        <dbReference type="ARBA" id="ARBA00042865"/>
    </source>
</evidence>
<evidence type="ECO:0000256" key="8">
    <source>
        <dbReference type="ARBA" id="ARBA00022968"/>
    </source>
</evidence>
<keyword evidence="9" id="KW-1133">Transmembrane helix</keyword>
<gene>
    <name evidence="15" type="ORF">H9L15_16070</name>
</gene>
<evidence type="ECO:0000256" key="11">
    <source>
        <dbReference type="ARBA" id="ARBA00023136"/>
    </source>
</evidence>